<feature type="domain" description="CFAP65 fourth Ig-like" evidence="2">
    <location>
        <begin position="6"/>
        <end position="107"/>
    </location>
</feature>
<organism evidence="4">
    <name type="scientific">Perkinsus marinus (strain ATCC 50983 / TXsc)</name>
    <dbReference type="NCBI Taxonomy" id="423536"/>
    <lineage>
        <taxon>Eukaryota</taxon>
        <taxon>Sar</taxon>
        <taxon>Alveolata</taxon>
        <taxon>Perkinsozoa</taxon>
        <taxon>Perkinsea</taxon>
        <taxon>Perkinsida</taxon>
        <taxon>Perkinsidae</taxon>
        <taxon>Perkinsus</taxon>
    </lineage>
</organism>
<gene>
    <name evidence="3" type="ORF">Pmar_PMAR025332</name>
</gene>
<dbReference type="GeneID" id="9058734"/>
<dbReference type="InterPro" id="IPR013783">
    <property type="entry name" value="Ig-like_fold"/>
</dbReference>
<accession>C5KS08</accession>
<dbReference type="OMA" id="EFTIEYH"/>
<feature type="compositionally biased region" description="Polar residues" evidence="1">
    <location>
        <begin position="312"/>
        <end position="323"/>
    </location>
</feature>
<proteinExistence type="predicted"/>
<protein>
    <recommendedName>
        <fullName evidence="2">CFAP65 fourth Ig-like domain-containing protein</fullName>
    </recommendedName>
</protein>
<dbReference type="Proteomes" id="UP000007800">
    <property type="component" value="Unassembled WGS sequence"/>
</dbReference>
<dbReference type="InParanoid" id="C5KS08"/>
<dbReference type="Gene3D" id="2.60.40.10">
    <property type="entry name" value="Immunoglobulins"/>
    <property type="match status" value="2"/>
</dbReference>
<feature type="region of interest" description="Disordered" evidence="1">
    <location>
        <begin position="303"/>
        <end position="338"/>
    </location>
</feature>
<keyword evidence="4" id="KW-1185">Reference proteome</keyword>
<dbReference type="OrthoDB" id="426633at2759"/>
<evidence type="ECO:0000259" key="2">
    <source>
        <dbReference type="Pfam" id="PF24507"/>
    </source>
</evidence>
<dbReference type="EMBL" id="GG675955">
    <property type="protein sequence ID" value="EER12699.1"/>
    <property type="molecule type" value="Genomic_DNA"/>
</dbReference>
<dbReference type="InterPro" id="IPR058536">
    <property type="entry name" value="Ig_CFAP65_4th"/>
</dbReference>
<dbReference type="PANTHER" id="PTHR46127:SF1">
    <property type="entry name" value="CILIA- AND FLAGELLA-ASSOCIATED PROTEIN 65"/>
    <property type="match status" value="1"/>
</dbReference>
<sequence>MSAKSLTFEEVEVGTRCTKVFHIINYSPDVTTQYQVVQTRCNDVGEGVAYSVLELDNHCGVIEPRSTATVVVTARPEIPYNHYRRLWVLVRHAAEPLYVDCIVNSFNADHHPMKLTYAHVKLWRAITSADLSSFPPPNSNDNKLPPSVALDDSEGPSNGWEELVKATGLVSERAVTFGACSPANGPYLRKISVNNPSPGRVMVYWPSRNATCKPAFEIRPGSGEIPGSNTREFTIEYHPPTEGDCRYTVASMDCVMVPKENRSANYESLERNFSCRSYRFGDAAMLVPPHTSTIVATAHSWPSERHAEPKVTVNSATKESTSVRFRGVTPGQTDAQVS</sequence>
<dbReference type="Pfam" id="PF24507">
    <property type="entry name" value="Ig_CFAP65_4th"/>
    <property type="match status" value="1"/>
</dbReference>
<dbReference type="RefSeq" id="XP_002780904.1">
    <property type="nucleotide sequence ID" value="XM_002780858.1"/>
</dbReference>
<evidence type="ECO:0000313" key="3">
    <source>
        <dbReference type="EMBL" id="EER12699.1"/>
    </source>
</evidence>
<reference evidence="3 4" key="1">
    <citation type="submission" date="2008-07" db="EMBL/GenBank/DDBJ databases">
        <authorList>
            <person name="El-Sayed N."/>
            <person name="Caler E."/>
            <person name="Inman J."/>
            <person name="Amedeo P."/>
            <person name="Hass B."/>
            <person name="Wortman J."/>
        </authorList>
    </citation>
    <scope>NUCLEOTIDE SEQUENCE [LARGE SCALE GENOMIC DNA]</scope>
    <source>
        <strain evidence="4">ATCC 50983 / TXsc</strain>
    </source>
</reference>
<dbReference type="InterPro" id="IPR052614">
    <property type="entry name" value="CFAP65"/>
</dbReference>
<name>C5KS08_PERM5</name>
<dbReference type="PANTHER" id="PTHR46127">
    <property type="entry name" value="CILIA- AND FLAGELLA-ASSOCIATED PROTEIN 65"/>
    <property type="match status" value="1"/>
</dbReference>
<evidence type="ECO:0000313" key="4">
    <source>
        <dbReference type="Proteomes" id="UP000007800"/>
    </source>
</evidence>
<feature type="region of interest" description="Disordered" evidence="1">
    <location>
        <begin position="134"/>
        <end position="157"/>
    </location>
</feature>
<evidence type="ECO:0000256" key="1">
    <source>
        <dbReference type="SAM" id="MobiDB-lite"/>
    </source>
</evidence>
<dbReference type="AlphaFoldDB" id="C5KS08"/>